<accession>A0AAV7ZT70</accession>
<dbReference type="Proteomes" id="UP001146793">
    <property type="component" value="Unassembled WGS sequence"/>
</dbReference>
<name>A0AAV7ZT70_9EUKA</name>
<dbReference type="EMBL" id="JANTQA010000023">
    <property type="protein sequence ID" value="KAJ3444041.1"/>
    <property type="molecule type" value="Genomic_DNA"/>
</dbReference>
<organism evidence="2 3">
    <name type="scientific">Anaeramoeba flamelloides</name>
    <dbReference type="NCBI Taxonomy" id="1746091"/>
    <lineage>
        <taxon>Eukaryota</taxon>
        <taxon>Metamonada</taxon>
        <taxon>Anaeramoebidae</taxon>
        <taxon>Anaeramoeba</taxon>
    </lineage>
</organism>
<dbReference type="AlphaFoldDB" id="A0AAV7ZT70"/>
<feature type="compositionally biased region" description="Basic residues" evidence="1">
    <location>
        <begin position="204"/>
        <end position="242"/>
    </location>
</feature>
<gene>
    <name evidence="2" type="ORF">M0812_09891</name>
</gene>
<feature type="compositionally biased region" description="Basic and acidic residues" evidence="1">
    <location>
        <begin position="370"/>
        <end position="381"/>
    </location>
</feature>
<reference evidence="2" key="1">
    <citation type="submission" date="2022-08" db="EMBL/GenBank/DDBJ databases">
        <title>Novel sulphate-reducing endosymbionts in the free-living metamonad Anaeramoeba.</title>
        <authorList>
            <person name="Jerlstrom-Hultqvist J."/>
            <person name="Cepicka I."/>
            <person name="Gallot-Lavallee L."/>
            <person name="Salas-Leiva D."/>
            <person name="Curtis B.A."/>
            <person name="Zahonova K."/>
            <person name="Pipaliya S."/>
            <person name="Dacks J."/>
            <person name="Roger A.J."/>
        </authorList>
    </citation>
    <scope>NUCLEOTIDE SEQUENCE</scope>
    <source>
        <strain evidence="2">Busselton2</strain>
    </source>
</reference>
<evidence type="ECO:0000313" key="2">
    <source>
        <dbReference type="EMBL" id="KAJ3444041.1"/>
    </source>
</evidence>
<feature type="compositionally biased region" description="Polar residues" evidence="1">
    <location>
        <begin position="159"/>
        <end position="174"/>
    </location>
</feature>
<protein>
    <submittedName>
        <fullName evidence="2">Uncharacterized protein</fullName>
    </submittedName>
</protein>
<proteinExistence type="predicted"/>
<evidence type="ECO:0000256" key="1">
    <source>
        <dbReference type="SAM" id="MobiDB-lite"/>
    </source>
</evidence>
<feature type="compositionally biased region" description="Basic residues" evidence="1">
    <location>
        <begin position="356"/>
        <end position="369"/>
    </location>
</feature>
<comment type="caution">
    <text evidence="2">The sequence shown here is derived from an EMBL/GenBank/DDBJ whole genome shotgun (WGS) entry which is preliminary data.</text>
</comment>
<feature type="region of interest" description="Disordered" evidence="1">
    <location>
        <begin position="350"/>
        <end position="381"/>
    </location>
</feature>
<evidence type="ECO:0000313" key="3">
    <source>
        <dbReference type="Proteomes" id="UP001146793"/>
    </source>
</evidence>
<feature type="compositionally biased region" description="Low complexity" evidence="1">
    <location>
        <begin position="243"/>
        <end position="267"/>
    </location>
</feature>
<sequence length="704" mass="81755">MNNEFPQLVHNTNSNKNNQLSSQNQIQQFERSSVQIIPKTQELARIMKENRHSAFIELSLRSNKTLRSIIRHLNRKWDCNNTKKGSFPNKMYRLKLFPVNLNFPQGFDLTNSHQITIDFLYKQLQVETLQIEYAFEIHLEPLRRRQQTNNLPVIPTLAQDPNQSNTQEKNQNMQKSKRKAINPNDQNLKPFVRSIKGLQEMNKQTKKSQNPKRKKRIKRFLIVGHRKKYQIANKSKGKKTLKTTKSTKSTKSIKSTKSTKSTKTTKTTTKKSSLKRSNTEDFQRKRKYGERTYSLPINVNLNHLQNDENRTNEIQKKNQALKKNEKSSKKTVKIEKPLLKQNNTNKIQIQKQNKNNPKKKRLNGNKKKRASDNKIANKKDNLHPLSNFLGLLGSINKNDKQPYVTTPDKNQSAHLKQKDVLNNYKNTNNKNDSLGIIQLLWKTPKSSNLQKITESMRTKTFLIPNEEISQDSFNLGEKSQLGKTNTPINENSIDVFKRYNFEDSFQYYPEQMTNQIFSPSIDNQSLFCSPSIPFSFSNFSYLNSPSQQMLVSPFINNRSNSKLITDNLTNSHFNDPNASLDHFYKSPSLSKLDPNNSPSPSKLLKKNFFTKKNNNNNNYKNNLKNKTINYAHYKNRINNEITIIANSKNGDQNQTLNKPNTDESKLTNFKRMLNQFDKELLPSSPSSSSSSLFLNSLFLFFNLF</sequence>
<feature type="region of interest" description="Disordered" evidence="1">
    <location>
        <begin position="154"/>
        <end position="287"/>
    </location>
</feature>